<reference evidence="1" key="2">
    <citation type="journal article" date="2022" name="New Phytol.">
        <title>Evolutionary transition to the ectomycorrhizal habit in the genomes of a hyperdiverse lineage of mushroom-forming fungi.</title>
        <authorList>
            <person name="Looney B."/>
            <person name="Miyauchi S."/>
            <person name="Morin E."/>
            <person name="Drula E."/>
            <person name="Courty P.E."/>
            <person name="Kohler A."/>
            <person name="Kuo A."/>
            <person name="LaButti K."/>
            <person name="Pangilinan J."/>
            <person name="Lipzen A."/>
            <person name="Riley R."/>
            <person name="Andreopoulos W."/>
            <person name="He G."/>
            <person name="Johnson J."/>
            <person name="Nolan M."/>
            <person name="Tritt A."/>
            <person name="Barry K.W."/>
            <person name="Grigoriev I.V."/>
            <person name="Nagy L.G."/>
            <person name="Hibbett D."/>
            <person name="Henrissat B."/>
            <person name="Matheny P.B."/>
            <person name="Labbe J."/>
            <person name="Martin F.M."/>
        </authorList>
    </citation>
    <scope>NUCLEOTIDE SEQUENCE</scope>
    <source>
        <strain evidence="1">EC-137</strain>
    </source>
</reference>
<evidence type="ECO:0000313" key="1">
    <source>
        <dbReference type="EMBL" id="KAI0027573.1"/>
    </source>
</evidence>
<organism evidence="1 2">
    <name type="scientific">Vararia minispora EC-137</name>
    <dbReference type="NCBI Taxonomy" id="1314806"/>
    <lineage>
        <taxon>Eukaryota</taxon>
        <taxon>Fungi</taxon>
        <taxon>Dikarya</taxon>
        <taxon>Basidiomycota</taxon>
        <taxon>Agaricomycotina</taxon>
        <taxon>Agaricomycetes</taxon>
        <taxon>Russulales</taxon>
        <taxon>Lachnocladiaceae</taxon>
        <taxon>Vararia</taxon>
    </lineage>
</organism>
<proteinExistence type="predicted"/>
<accession>A0ACB8Q7I8</accession>
<sequence length="70" mass="7867">FLQPVDVSAVAGYAEVIKQPMDFGTMGTKVERGKYRSLEEFASDFRLVISNAKLFNLPGTIYYSEADRID</sequence>
<evidence type="ECO:0000313" key="2">
    <source>
        <dbReference type="Proteomes" id="UP000814128"/>
    </source>
</evidence>
<comment type="caution">
    <text evidence="1">The sequence shown here is derived from an EMBL/GenBank/DDBJ whole genome shotgun (WGS) entry which is preliminary data.</text>
</comment>
<feature type="non-terminal residue" evidence="1">
    <location>
        <position position="70"/>
    </location>
</feature>
<dbReference type="Proteomes" id="UP000814128">
    <property type="component" value="Unassembled WGS sequence"/>
</dbReference>
<reference evidence="1" key="1">
    <citation type="submission" date="2021-02" db="EMBL/GenBank/DDBJ databases">
        <authorList>
            <consortium name="DOE Joint Genome Institute"/>
            <person name="Ahrendt S."/>
            <person name="Looney B.P."/>
            <person name="Miyauchi S."/>
            <person name="Morin E."/>
            <person name="Drula E."/>
            <person name="Courty P.E."/>
            <person name="Chicoki N."/>
            <person name="Fauchery L."/>
            <person name="Kohler A."/>
            <person name="Kuo A."/>
            <person name="Labutti K."/>
            <person name="Pangilinan J."/>
            <person name="Lipzen A."/>
            <person name="Riley R."/>
            <person name="Andreopoulos W."/>
            <person name="He G."/>
            <person name="Johnson J."/>
            <person name="Barry K.W."/>
            <person name="Grigoriev I.V."/>
            <person name="Nagy L."/>
            <person name="Hibbett D."/>
            <person name="Henrissat B."/>
            <person name="Matheny P.B."/>
            <person name="Labbe J."/>
            <person name="Martin F."/>
        </authorList>
    </citation>
    <scope>NUCLEOTIDE SEQUENCE</scope>
    <source>
        <strain evidence="1">EC-137</strain>
    </source>
</reference>
<name>A0ACB8Q7I8_9AGAM</name>
<dbReference type="EMBL" id="MU273879">
    <property type="protein sequence ID" value="KAI0027573.1"/>
    <property type="molecule type" value="Genomic_DNA"/>
</dbReference>
<gene>
    <name evidence="1" type="ORF">K488DRAFT_10248</name>
</gene>
<keyword evidence="2" id="KW-1185">Reference proteome</keyword>
<protein>
    <submittedName>
        <fullName evidence="1">Bromodomain-containing protein</fullName>
    </submittedName>
</protein>
<feature type="non-terminal residue" evidence="1">
    <location>
        <position position="1"/>
    </location>
</feature>